<dbReference type="InterPro" id="IPR000571">
    <property type="entry name" value="Znf_CCCH"/>
</dbReference>
<dbReference type="Pfam" id="PF13086">
    <property type="entry name" value="AAA_11"/>
    <property type="match status" value="1"/>
</dbReference>
<dbReference type="PANTHER" id="PTHR10887">
    <property type="entry name" value="DNA2/NAM7 HELICASE FAMILY"/>
    <property type="match status" value="1"/>
</dbReference>
<keyword evidence="7" id="KW-0391">Immunity</keyword>
<evidence type="ECO:0000313" key="11">
    <source>
        <dbReference type="EMBL" id="QDS72075.1"/>
    </source>
</evidence>
<dbReference type="GO" id="GO:0031380">
    <property type="term" value="C:nuclear RNA-directed RNA polymerase complex"/>
    <property type="evidence" value="ECO:0007669"/>
    <property type="project" value="TreeGrafter"/>
</dbReference>
<evidence type="ECO:0000259" key="10">
    <source>
        <dbReference type="PROSITE" id="PS51981"/>
    </source>
</evidence>
<evidence type="ECO:0000256" key="4">
    <source>
        <dbReference type="ARBA" id="ARBA00022771"/>
    </source>
</evidence>
<dbReference type="Pfam" id="PF13087">
    <property type="entry name" value="AAA_12"/>
    <property type="match status" value="1"/>
</dbReference>
<feature type="zinc finger region" description="C3H1-type" evidence="8">
    <location>
        <begin position="3"/>
        <end position="31"/>
    </location>
</feature>
<dbReference type="PANTHER" id="PTHR10887:SF445">
    <property type="entry name" value="NFX1-TYPE ZINC FINGER-CONTAINING PROTEIN 1"/>
    <property type="match status" value="1"/>
</dbReference>
<dbReference type="InterPro" id="IPR045055">
    <property type="entry name" value="DNA2/NAM7-like"/>
</dbReference>
<evidence type="ECO:0000259" key="9">
    <source>
        <dbReference type="PROSITE" id="PS50103"/>
    </source>
</evidence>
<name>A0A517L8W6_9PEZI</name>
<dbReference type="GO" id="GO:0004386">
    <property type="term" value="F:helicase activity"/>
    <property type="evidence" value="ECO:0007669"/>
    <property type="project" value="InterPro"/>
</dbReference>
<feature type="domain" description="RZ-type" evidence="10">
    <location>
        <begin position="1624"/>
        <end position="1699"/>
    </location>
</feature>
<evidence type="ECO:0000256" key="7">
    <source>
        <dbReference type="ARBA" id="ARBA00022859"/>
    </source>
</evidence>
<evidence type="ECO:0000256" key="2">
    <source>
        <dbReference type="ARBA" id="ARBA00022490"/>
    </source>
</evidence>
<gene>
    <name evidence="11" type="ORF">FKW77_003074</name>
</gene>
<keyword evidence="2" id="KW-0963">Cytoplasm</keyword>
<dbReference type="Pfam" id="PF20173">
    <property type="entry name" value="ZnF_RZ-type"/>
    <property type="match status" value="1"/>
</dbReference>
<dbReference type="InterPro" id="IPR041677">
    <property type="entry name" value="DNA2/NAM7_AAA_11"/>
</dbReference>
<sequence>MAGFRKKPCHAWASGKKCRFGDQCHYSHEGTQNQHDQNASNFKKDRVPLTTSETKLRAWKFSVQGSEALLTVEKLSRFVQTAQQLIDSEAGVRQDVIKSLATEGGLGRIAQVASQQYPFGSLSPPVVLSEQLVPLFNVLTHPEIISSLLMEEPVAVICGFLYGVEGQRLTRLYDMVLNGLKGMSADSQDIDTYMTTALRLLAKIVDTKTEAQVNRNLHPIANSFSELLKARNETQVQPDLHEASNLLARFQYRLGLGSDLPDALPAQLAKAAKASFVIQRAPPGGRHDNDFEDITQIEIMPTYDEVSSTRAEYLPHRKSEENHEQGLAGLFDRHFRLLREDTIGQLRDAVKLEMDRLQRRGGAERSLLKGARTHSYKNLAIERLVQDHRSGFKLEVSFDQPARSHDEALASDGEKMRRDWWLRTKRLDPDALVCLVEAAGANSTILFCIVDQDSKPKSNRTARDQSVNAKAEESFHRLYASPHRAAVSLILEDATAENIQKLLRLCRRQAGQSTTSLVEFPGILLPSFKPTLLALKQMKQSGDLPLSQMIIPSAIVDDEQAQITPPAYTQKRGFQFNLKCIMHDDSDLFLTPGQPFDIQKLRQGSLLDDAQAKALVDTLCRSLALMQGPPGTGKSFVGVALTRVLLANRDIMQGAAQVGTKGRNDIGPIIVVTYTNHALDQLLEHLHHAGVDQIVRIGSKSKSEVLQDCNLRAIARNEQRTKHEKQSVWQLHQEREKVVHPQFEVLDTINNANSPTALKNFLQLRWPHHHDQLFEQSIDADGFQEVIYKRSRTPQHIFGMWLARGASSPIAPRSVKTLLGCPLSAMSKAERYRLYHTWESQFQQDLEQKLLKAMEAHVSVKTRFDAVAEETDLRCLREAKIIGLTTSGLARNLGMLRKLQSKVLICEEAGEVLEAHLLTTFLPSIEHAILIGDHQQLRPQIQNYDLSSANPRGEQYSLDISLFERLVHPDTGIQRLPYSTLETQRRMHPSISRLVRETLYPALKDASDVNEYPEVAGLKKRLFWLDHTEPEAGKKNETDQTSHWNGYEVQMMAALVRHIVNQGVYRPDDIAVLTPYLGQLQHLRHALGGAFAIVLSDRDIADLENAGIEDTTKQGEVGANATKHNLTGTSKTTLLRALRLSTIDNFQGEEAKVILLSLVRSNEQNKCGFLKTSNRINVALSRARHGMIIIGSSQTAGAKVEMWSNIIAMLAEDGNLGSSLELQCPRHPDTSISITKPDDFSKFSPEGPSTCGESCPSVKFCQVCTSDEDVKTTIVDFIEMSTYEEIDLNANPIIVPPCEHFLTAQSMDAQMSMNKYYEMDDDDKIIGVKDTLSVPFSIDEIKRCATCRGSLRSIGRYGRLIRRAMLDEATKRFIVWSNARYIPLAQALQAEQDALPEKEDGKAIQALSIQGLVLPGTVKGQAQALWSLPGSRYKGLLKLRLDVFQYLKMVDIEEQPFKRVLTLTQNPRLLCKGVHSDLSSGDSLLQTRASVLALALVLRTDLVTLSDVINLCQYASTNEQHGYFAFDFSENKQSCEQLIALASASSNRLQEVEGHMFYAQYTALERQFLVPEDPHASTKYRLAVDHMDEAKQLSEVYEHQTRAIHNELEAVEKMLKNGTFYDPITSDEMKEVLAAMATEFRGTGHWYYCSNGHPFTIGECGMPMERARCPQCGASIGGQNHTAVDGVSRAADLEEQLRGLAI</sequence>
<evidence type="ECO:0000256" key="8">
    <source>
        <dbReference type="PROSITE-ProRule" id="PRU00723"/>
    </source>
</evidence>
<keyword evidence="6 8" id="KW-0862">Zinc</keyword>
<dbReference type="GO" id="GO:0008270">
    <property type="term" value="F:zinc ion binding"/>
    <property type="evidence" value="ECO:0007669"/>
    <property type="project" value="UniProtKB-KW"/>
</dbReference>
<dbReference type="SUPFAM" id="SSF52540">
    <property type="entry name" value="P-loop containing nucleoside triphosphate hydrolases"/>
    <property type="match status" value="1"/>
</dbReference>
<dbReference type="OrthoDB" id="2423195at2759"/>
<dbReference type="InterPro" id="IPR046439">
    <property type="entry name" value="ZF_RZ_dom"/>
</dbReference>
<keyword evidence="5" id="KW-0347">Helicase</keyword>
<reference evidence="11 12" key="1">
    <citation type="submission" date="2019-07" db="EMBL/GenBank/DDBJ databases">
        <title>Finished genome of Venturia effusa.</title>
        <authorList>
            <person name="Young C.A."/>
            <person name="Cox M.P."/>
            <person name="Ganley A.R.D."/>
            <person name="David W.J."/>
        </authorList>
    </citation>
    <scope>NUCLEOTIDE SEQUENCE [LARGE SCALE GENOMIC DNA]</scope>
    <source>
        <strain evidence="12">albino</strain>
    </source>
</reference>
<dbReference type="PROSITE" id="PS50103">
    <property type="entry name" value="ZF_C3H1"/>
    <property type="match status" value="1"/>
</dbReference>
<evidence type="ECO:0000256" key="5">
    <source>
        <dbReference type="ARBA" id="ARBA00022806"/>
    </source>
</evidence>
<dbReference type="STRING" id="50376.A0A517L8W6"/>
<dbReference type="FunFam" id="3.40.50.300:FF:001660">
    <property type="entry name" value="NF-X1 finger and helicase protein, putative"/>
    <property type="match status" value="1"/>
</dbReference>
<evidence type="ECO:0000256" key="6">
    <source>
        <dbReference type="ARBA" id="ARBA00022833"/>
    </source>
</evidence>
<evidence type="ECO:0000313" key="12">
    <source>
        <dbReference type="Proteomes" id="UP000316270"/>
    </source>
</evidence>
<keyword evidence="5" id="KW-0378">Hydrolase</keyword>
<dbReference type="InterPro" id="IPR047187">
    <property type="entry name" value="SF1_C_Upf1"/>
</dbReference>
<dbReference type="GO" id="GO:0031048">
    <property type="term" value="P:regulatory ncRNA-mediated heterochromatin formation"/>
    <property type="evidence" value="ECO:0007669"/>
    <property type="project" value="TreeGrafter"/>
</dbReference>
<keyword evidence="12" id="KW-1185">Reference proteome</keyword>
<dbReference type="InterPro" id="IPR027417">
    <property type="entry name" value="P-loop_NTPase"/>
</dbReference>
<dbReference type="Proteomes" id="UP000316270">
    <property type="component" value="Chromosome 7"/>
</dbReference>
<keyword evidence="5" id="KW-0067">ATP-binding</keyword>
<feature type="domain" description="C3H1-type" evidence="9">
    <location>
        <begin position="3"/>
        <end position="31"/>
    </location>
</feature>
<dbReference type="EMBL" id="CP042191">
    <property type="protein sequence ID" value="QDS72075.1"/>
    <property type="molecule type" value="Genomic_DNA"/>
</dbReference>
<accession>A0A517L8W6</accession>
<evidence type="ECO:0000256" key="3">
    <source>
        <dbReference type="ARBA" id="ARBA00022723"/>
    </source>
</evidence>
<keyword evidence="4 8" id="KW-0863">Zinc-finger</keyword>
<organism evidence="11 12">
    <name type="scientific">Venturia effusa</name>
    <dbReference type="NCBI Taxonomy" id="50376"/>
    <lineage>
        <taxon>Eukaryota</taxon>
        <taxon>Fungi</taxon>
        <taxon>Dikarya</taxon>
        <taxon>Ascomycota</taxon>
        <taxon>Pezizomycotina</taxon>
        <taxon>Dothideomycetes</taxon>
        <taxon>Pleosporomycetidae</taxon>
        <taxon>Venturiales</taxon>
        <taxon>Venturiaceae</taxon>
        <taxon>Venturia</taxon>
    </lineage>
</organism>
<dbReference type="CDD" id="cd17936">
    <property type="entry name" value="EEXXEc_NFX1"/>
    <property type="match status" value="1"/>
</dbReference>
<proteinExistence type="predicted"/>
<evidence type="ECO:0000256" key="1">
    <source>
        <dbReference type="ARBA" id="ARBA00004496"/>
    </source>
</evidence>
<protein>
    <submittedName>
        <fullName evidence="11">Uncharacterized protein</fullName>
    </submittedName>
</protein>
<dbReference type="Gene3D" id="3.40.50.300">
    <property type="entry name" value="P-loop containing nucleotide triphosphate hydrolases"/>
    <property type="match status" value="2"/>
</dbReference>
<comment type="subcellular location">
    <subcellularLocation>
        <location evidence="1">Cytoplasm</location>
    </subcellularLocation>
</comment>
<dbReference type="InterPro" id="IPR041679">
    <property type="entry name" value="DNA2/NAM7-like_C"/>
</dbReference>
<dbReference type="GO" id="GO:0002376">
    <property type="term" value="P:immune system process"/>
    <property type="evidence" value="ECO:0007669"/>
    <property type="project" value="UniProtKB-KW"/>
</dbReference>
<dbReference type="PROSITE" id="PS51981">
    <property type="entry name" value="ZF_RZ"/>
    <property type="match status" value="1"/>
</dbReference>
<keyword evidence="3 8" id="KW-0479">Metal-binding</keyword>
<dbReference type="GO" id="GO:0005737">
    <property type="term" value="C:cytoplasm"/>
    <property type="evidence" value="ECO:0007669"/>
    <property type="project" value="UniProtKB-SubCell"/>
</dbReference>
<dbReference type="CDD" id="cd18808">
    <property type="entry name" value="SF1_C_Upf1"/>
    <property type="match status" value="1"/>
</dbReference>
<keyword evidence="5" id="KW-0547">Nucleotide-binding</keyword>